<dbReference type="Pfam" id="PF00440">
    <property type="entry name" value="TetR_N"/>
    <property type="match status" value="1"/>
</dbReference>
<dbReference type="InterPro" id="IPR001647">
    <property type="entry name" value="HTH_TetR"/>
</dbReference>
<dbReference type="GeneID" id="88775007"/>
<evidence type="ECO:0000313" key="9">
    <source>
        <dbReference type="Proteomes" id="UP001242314"/>
    </source>
</evidence>
<evidence type="ECO:0000313" key="8">
    <source>
        <dbReference type="Proteomes" id="UP000310065"/>
    </source>
</evidence>
<dbReference type="AlphaFoldDB" id="A0A4P9IZJ5"/>
<accession>A0A4P9IZJ5</accession>
<dbReference type="EMBL" id="CP040558">
    <property type="protein sequence ID" value="QCU73857.1"/>
    <property type="molecule type" value="Genomic_DNA"/>
</dbReference>
<reference evidence="6 9" key="2">
    <citation type="submission" date="2023-04" db="EMBL/GenBank/DDBJ databases">
        <title>Novel Pseudoalteromonas species isolated from Pacific coral.</title>
        <authorList>
            <person name="Videau P."/>
            <person name="Shlafstein M.D."/>
            <person name="Oline D.K."/>
            <person name="Strangman W.K."/>
            <person name="Hahnke R.L."/>
            <person name="Saw J.H."/>
            <person name="Ushijima B."/>
        </authorList>
    </citation>
    <scope>NUCLEOTIDE SEQUENCE [LARGE SCALE GENOMIC DNA]</scope>
    <source>
        <strain evidence="6 9">LMG 14908</strain>
    </source>
</reference>
<dbReference type="Gene3D" id="1.10.357.10">
    <property type="entry name" value="Tetracycline Repressor, domain 2"/>
    <property type="match status" value="1"/>
</dbReference>
<dbReference type="RefSeq" id="WP_033028321.1">
    <property type="nucleotide sequence ID" value="NZ_BAAFGY010000020.1"/>
</dbReference>
<sequence length="220" mass="25049">MEQLNIARGNKKRQENKELRKVDILKHARNLIASKGFDAFTLSELATVAGVSIPTIHNLFGKKHDIFKVLVEEMVIRIEKVILQPDMTNPIEAAIAFIDNLLELFKKDEAFYRAAFVAGERSNLFEHKQPTGIFSQSLKIAEQLCISAKEKGFLNGLVDSKWLAKQLFGCQRLARQDWVNGYIDLQQYKNQVLIGMFITFSADATDEYKVELLNKIDSLT</sequence>
<dbReference type="InterPro" id="IPR050109">
    <property type="entry name" value="HTH-type_TetR-like_transc_reg"/>
</dbReference>
<proteinExistence type="predicted"/>
<protein>
    <submittedName>
        <fullName evidence="7">TetR/AcrR family transcriptional regulator</fullName>
    </submittedName>
</protein>
<evidence type="ECO:0000313" key="6">
    <source>
        <dbReference type="EMBL" id="MDP4483025.1"/>
    </source>
</evidence>
<dbReference type="InterPro" id="IPR009057">
    <property type="entry name" value="Homeodomain-like_sf"/>
</dbReference>
<dbReference type="GO" id="GO:0000976">
    <property type="term" value="F:transcription cis-regulatory region binding"/>
    <property type="evidence" value="ECO:0007669"/>
    <property type="project" value="TreeGrafter"/>
</dbReference>
<gene>
    <name evidence="7" type="ORF">FFU37_05045</name>
    <name evidence="6" type="ORF">QDH73_03095</name>
</gene>
<dbReference type="Proteomes" id="UP001242314">
    <property type="component" value="Unassembled WGS sequence"/>
</dbReference>
<organism evidence="7 8">
    <name type="scientific">Pseudoalteromonas distincta</name>
    <dbReference type="NCBI Taxonomy" id="77608"/>
    <lineage>
        <taxon>Bacteria</taxon>
        <taxon>Pseudomonadati</taxon>
        <taxon>Pseudomonadota</taxon>
        <taxon>Gammaproteobacteria</taxon>
        <taxon>Alteromonadales</taxon>
        <taxon>Pseudoalteromonadaceae</taxon>
        <taxon>Pseudoalteromonas</taxon>
    </lineage>
</organism>
<evidence type="ECO:0000313" key="7">
    <source>
        <dbReference type="EMBL" id="QCU73857.1"/>
    </source>
</evidence>
<feature type="DNA-binding region" description="H-T-H motif" evidence="4">
    <location>
        <begin position="41"/>
        <end position="60"/>
    </location>
</feature>
<feature type="domain" description="HTH tetR-type" evidence="5">
    <location>
        <begin position="18"/>
        <end position="78"/>
    </location>
</feature>
<evidence type="ECO:0000256" key="1">
    <source>
        <dbReference type="ARBA" id="ARBA00023015"/>
    </source>
</evidence>
<dbReference type="SUPFAM" id="SSF46689">
    <property type="entry name" value="Homeodomain-like"/>
    <property type="match status" value="1"/>
</dbReference>
<keyword evidence="1" id="KW-0805">Transcription regulation</keyword>
<evidence type="ECO:0000256" key="4">
    <source>
        <dbReference type="PROSITE-ProRule" id="PRU00335"/>
    </source>
</evidence>
<keyword evidence="9" id="KW-1185">Reference proteome</keyword>
<dbReference type="EMBL" id="JASGWX010000002">
    <property type="protein sequence ID" value="MDP4483025.1"/>
    <property type="molecule type" value="Genomic_DNA"/>
</dbReference>
<name>A0A4P9IZJ5_9GAMM</name>
<keyword evidence="3" id="KW-0804">Transcription</keyword>
<dbReference type="KEGG" id="pdv:FFU37_05045"/>
<keyword evidence="2 4" id="KW-0238">DNA-binding</keyword>
<evidence type="ECO:0000256" key="2">
    <source>
        <dbReference type="ARBA" id="ARBA00023125"/>
    </source>
</evidence>
<dbReference type="GO" id="GO:0003700">
    <property type="term" value="F:DNA-binding transcription factor activity"/>
    <property type="evidence" value="ECO:0007669"/>
    <property type="project" value="TreeGrafter"/>
</dbReference>
<evidence type="ECO:0000256" key="3">
    <source>
        <dbReference type="ARBA" id="ARBA00023163"/>
    </source>
</evidence>
<reference evidence="7 8" key="1">
    <citation type="submission" date="2019-05" db="EMBL/GenBank/DDBJ databases">
        <title>Complete genome sequence of Pseudoalteromonas sp. 16-SW-7(T) isolated from the Okhotsk Sea, Russia.</title>
        <authorList>
            <person name="Nguyen T.H."/>
            <person name="Nedashkovskaya O.I."/>
            <person name="Kim S.-G."/>
        </authorList>
    </citation>
    <scope>NUCLEOTIDE SEQUENCE [LARGE SCALE GENOMIC DNA]</scope>
    <source>
        <strain evidence="7 8">16-SW-7</strain>
    </source>
</reference>
<evidence type="ECO:0000259" key="5">
    <source>
        <dbReference type="PROSITE" id="PS50977"/>
    </source>
</evidence>
<dbReference type="PROSITE" id="PS50977">
    <property type="entry name" value="HTH_TETR_2"/>
    <property type="match status" value="1"/>
</dbReference>
<dbReference type="PANTHER" id="PTHR30055">
    <property type="entry name" value="HTH-TYPE TRANSCRIPTIONAL REGULATOR RUTR"/>
    <property type="match status" value="1"/>
</dbReference>
<dbReference type="PANTHER" id="PTHR30055:SF234">
    <property type="entry name" value="HTH-TYPE TRANSCRIPTIONAL REGULATOR BETI"/>
    <property type="match status" value="1"/>
</dbReference>
<dbReference type="Proteomes" id="UP000310065">
    <property type="component" value="Chromosome L1"/>
</dbReference>